<feature type="region of interest" description="Disordered" evidence="1">
    <location>
        <begin position="38"/>
        <end position="62"/>
    </location>
</feature>
<protein>
    <submittedName>
        <fullName evidence="2">Uncharacterized protein</fullName>
    </submittedName>
</protein>
<sequence length="62" mass="7040">MLLLRFWDAKYIKPGGELMEINMLLIYDKSVLEEAVGLEKDDEGTKGDRTNEESQFNGMAVS</sequence>
<evidence type="ECO:0000256" key="1">
    <source>
        <dbReference type="SAM" id="MobiDB-lite"/>
    </source>
</evidence>
<reference evidence="2" key="1">
    <citation type="submission" date="2019-12" db="EMBL/GenBank/DDBJ databases">
        <title>Genome sequencing and annotation of Brassica cretica.</title>
        <authorList>
            <person name="Studholme D.J."/>
            <person name="Sarris P.F."/>
        </authorList>
    </citation>
    <scope>NUCLEOTIDE SEQUENCE</scope>
    <source>
        <strain evidence="2">PFS-102/07</strain>
        <tissue evidence="2">Leaf</tissue>
    </source>
</reference>
<feature type="compositionally biased region" description="Basic and acidic residues" evidence="1">
    <location>
        <begin position="38"/>
        <end position="52"/>
    </location>
</feature>
<evidence type="ECO:0000313" key="2">
    <source>
        <dbReference type="EMBL" id="KAF2601374.1"/>
    </source>
</evidence>
<accession>A0A8S9L221</accession>
<organism evidence="2">
    <name type="scientific">Brassica cretica</name>
    <name type="common">Mustard</name>
    <dbReference type="NCBI Taxonomy" id="69181"/>
    <lineage>
        <taxon>Eukaryota</taxon>
        <taxon>Viridiplantae</taxon>
        <taxon>Streptophyta</taxon>
        <taxon>Embryophyta</taxon>
        <taxon>Tracheophyta</taxon>
        <taxon>Spermatophyta</taxon>
        <taxon>Magnoliopsida</taxon>
        <taxon>eudicotyledons</taxon>
        <taxon>Gunneridae</taxon>
        <taxon>Pentapetalae</taxon>
        <taxon>rosids</taxon>
        <taxon>malvids</taxon>
        <taxon>Brassicales</taxon>
        <taxon>Brassicaceae</taxon>
        <taxon>Brassiceae</taxon>
        <taxon>Brassica</taxon>
    </lineage>
</organism>
<feature type="compositionally biased region" description="Polar residues" evidence="1">
    <location>
        <begin position="53"/>
        <end position="62"/>
    </location>
</feature>
<dbReference type="AlphaFoldDB" id="A0A8S9L221"/>
<name>A0A8S9L221_BRACR</name>
<proteinExistence type="predicted"/>
<dbReference type="EMBL" id="QGKY02000094">
    <property type="protein sequence ID" value="KAF2601374.1"/>
    <property type="molecule type" value="Genomic_DNA"/>
</dbReference>
<comment type="caution">
    <text evidence="2">The sequence shown here is derived from an EMBL/GenBank/DDBJ whole genome shotgun (WGS) entry which is preliminary data.</text>
</comment>
<gene>
    <name evidence="2" type="ORF">F2Q70_00025294</name>
</gene>